<dbReference type="InterPro" id="IPR032675">
    <property type="entry name" value="LRR_dom_sf"/>
</dbReference>
<dbReference type="PANTHER" id="PTHR38926:SF5">
    <property type="entry name" value="F-BOX AND LEUCINE-RICH REPEAT PROTEIN 6"/>
    <property type="match status" value="1"/>
</dbReference>
<dbReference type="InterPro" id="IPR001810">
    <property type="entry name" value="F-box_dom"/>
</dbReference>
<evidence type="ECO:0000313" key="3">
    <source>
        <dbReference type="RefSeq" id="XP_020085883.1"/>
    </source>
</evidence>
<proteinExistence type="predicted"/>
<evidence type="ECO:0000259" key="1">
    <source>
        <dbReference type="Pfam" id="PF12937"/>
    </source>
</evidence>
<keyword evidence="2" id="KW-1185">Reference proteome</keyword>
<gene>
    <name evidence="3" type="primary">LOC109708513</name>
</gene>
<reference evidence="2" key="1">
    <citation type="journal article" date="2015" name="Nat. Genet.">
        <title>The pineapple genome and the evolution of CAM photosynthesis.</title>
        <authorList>
            <person name="Ming R."/>
            <person name="VanBuren R."/>
            <person name="Wai C.M."/>
            <person name="Tang H."/>
            <person name="Schatz M.C."/>
            <person name="Bowers J.E."/>
            <person name="Lyons E."/>
            <person name="Wang M.L."/>
            <person name="Chen J."/>
            <person name="Biggers E."/>
            <person name="Zhang J."/>
            <person name="Huang L."/>
            <person name="Zhang L."/>
            <person name="Miao W."/>
            <person name="Zhang J."/>
            <person name="Ye Z."/>
            <person name="Miao C."/>
            <person name="Lin Z."/>
            <person name="Wang H."/>
            <person name="Zhou H."/>
            <person name="Yim W.C."/>
            <person name="Priest H.D."/>
            <person name="Zheng C."/>
            <person name="Woodhouse M."/>
            <person name="Edger P.P."/>
            <person name="Guyot R."/>
            <person name="Guo H.B."/>
            <person name="Guo H."/>
            <person name="Zheng G."/>
            <person name="Singh R."/>
            <person name="Sharma A."/>
            <person name="Min X."/>
            <person name="Zheng Y."/>
            <person name="Lee H."/>
            <person name="Gurtowski J."/>
            <person name="Sedlazeck F.J."/>
            <person name="Harkess A."/>
            <person name="McKain M.R."/>
            <person name="Liao Z."/>
            <person name="Fang J."/>
            <person name="Liu J."/>
            <person name="Zhang X."/>
            <person name="Zhang Q."/>
            <person name="Hu W."/>
            <person name="Qin Y."/>
            <person name="Wang K."/>
            <person name="Chen L.Y."/>
            <person name="Shirley N."/>
            <person name="Lin Y.R."/>
            <person name="Liu L.Y."/>
            <person name="Hernandez A.G."/>
            <person name="Wright C.L."/>
            <person name="Bulone V."/>
            <person name="Tuskan G.A."/>
            <person name="Heath K."/>
            <person name="Zee F."/>
            <person name="Moore P.H."/>
            <person name="Sunkar R."/>
            <person name="Leebens-Mack J.H."/>
            <person name="Mockler T."/>
            <person name="Bennetzen J.L."/>
            <person name="Freeling M."/>
            <person name="Sankoff D."/>
            <person name="Paterson A.H."/>
            <person name="Zhu X."/>
            <person name="Yang X."/>
            <person name="Smith J.A."/>
            <person name="Cushman J.C."/>
            <person name="Paull R.E."/>
            <person name="Yu Q."/>
        </authorList>
    </citation>
    <scope>NUCLEOTIDE SEQUENCE [LARGE SCALE GENOMIC DNA]</scope>
    <source>
        <strain evidence="2">cv. F153</strain>
    </source>
</reference>
<evidence type="ECO:0000313" key="2">
    <source>
        <dbReference type="Proteomes" id="UP000515123"/>
    </source>
</evidence>
<feature type="domain" description="F-box" evidence="1">
    <location>
        <begin position="20"/>
        <end position="67"/>
    </location>
</feature>
<sequence length="175" mass="20478">MDESTHQNPKRIKDSSERRWEDLPVNCLVAIFLRLGLDDMTLSIPFVCKFWHEASLDPTCWKVLDFRVNNPSQGSSFSERFKHEYHVNNYTFRGFLKFVANRSHRLATKMILPVGRLPISDMAYICKECPMLKITWQPECDSNFIRKFILMLHETMLRSNRFAGDDGPSNNSNET</sequence>
<dbReference type="AlphaFoldDB" id="A0A6P5EXG1"/>
<organism evidence="2 3">
    <name type="scientific">Ananas comosus</name>
    <name type="common">Pineapple</name>
    <name type="synonym">Ananas ananas</name>
    <dbReference type="NCBI Taxonomy" id="4615"/>
    <lineage>
        <taxon>Eukaryota</taxon>
        <taxon>Viridiplantae</taxon>
        <taxon>Streptophyta</taxon>
        <taxon>Embryophyta</taxon>
        <taxon>Tracheophyta</taxon>
        <taxon>Spermatophyta</taxon>
        <taxon>Magnoliopsida</taxon>
        <taxon>Liliopsida</taxon>
        <taxon>Poales</taxon>
        <taxon>Bromeliaceae</taxon>
        <taxon>Bromelioideae</taxon>
        <taxon>Ananas</taxon>
    </lineage>
</organism>
<reference evidence="3" key="2">
    <citation type="submission" date="2025-08" db="UniProtKB">
        <authorList>
            <consortium name="RefSeq"/>
        </authorList>
    </citation>
    <scope>IDENTIFICATION</scope>
    <source>
        <tissue evidence="3">Leaf</tissue>
    </source>
</reference>
<dbReference type="Pfam" id="PF12937">
    <property type="entry name" value="F-box-like"/>
    <property type="match status" value="1"/>
</dbReference>
<dbReference type="SUPFAM" id="SSF81383">
    <property type="entry name" value="F-box domain"/>
    <property type="match status" value="1"/>
</dbReference>
<dbReference type="OrthoDB" id="1929062at2759"/>
<accession>A0A6P5EXG1</accession>
<dbReference type="PANTHER" id="PTHR38926">
    <property type="entry name" value="F-BOX DOMAIN CONTAINING PROTEIN, EXPRESSED"/>
    <property type="match status" value="1"/>
</dbReference>
<dbReference type="InterPro" id="IPR036047">
    <property type="entry name" value="F-box-like_dom_sf"/>
</dbReference>
<dbReference type="RefSeq" id="XP_020085883.1">
    <property type="nucleotide sequence ID" value="XM_020230294.1"/>
</dbReference>
<name>A0A6P5EXG1_ANACO</name>
<dbReference type="Gene3D" id="3.80.10.10">
    <property type="entry name" value="Ribonuclease Inhibitor"/>
    <property type="match status" value="1"/>
</dbReference>
<dbReference type="Proteomes" id="UP000515123">
    <property type="component" value="Linkage group 4"/>
</dbReference>
<dbReference type="GeneID" id="109708513"/>
<protein>
    <submittedName>
        <fullName evidence="3">F-box/LRR-repeat protein 9</fullName>
    </submittedName>
</protein>